<reference evidence="1 2" key="1">
    <citation type="submission" date="2021-01" db="EMBL/GenBank/DDBJ databases">
        <title>Genomic Encyclopedia of Type Strains, Phase IV (KMG-IV): sequencing the most valuable type-strain genomes for metagenomic binning, comparative biology and taxonomic classification.</title>
        <authorList>
            <person name="Goeker M."/>
        </authorList>
    </citation>
    <scope>NUCLEOTIDE SEQUENCE [LARGE SCALE GENOMIC DNA]</scope>
    <source>
        <strain evidence="1 2">DSM 105453</strain>
    </source>
</reference>
<name>A0ABS2R630_9BACI</name>
<keyword evidence="1" id="KW-0560">Oxidoreductase</keyword>
<evidence type="ECO:0000313" key="2">
    <source>
        <dbReference type="Proteomes" id="UP000823485"/>
    </source>
</evidence>
<dbReference type="SUPFAM" id="SSF54909">
    <property type="entry name" value="Dimeric alpha+beta barrel"/>
    <property type="match status" value="1"/>
</dbReference>
<gene>
    <name evidence="1" type="ORF">JOC94_002036</name>
</gene>
<dbReference type="GO" id="GO:0004497">
    <property type="term" value="F:monooxygenase activity"/>
    <property type="evidence" value="ECO:0007669"/>
    <property type="project" value="UniProtKB-KW"/>
</dbReference>
<keyword evidence="2" id="KW-1185">Reference proteome</keyword>
<evidence type="ECO:0000313" key="1">
    <source>
        <dbReference type="EMBL" id="MBM7715064.1"/>
    </source>
</evidence>
<dbReference type="RefSeq" id="WP_083717581.1">
    <property type="nucleotide sequence ID" value="NZ_JAFBFH010000012.1"/>
</dbReference>
<proteinExistence type="predicted"/>
<dbReference type="Gene3D" id="3.30.70.100">
    <property type="match status" value="1"/>
</dbReference>
<dbReference type="InterPro" id="IPR050404">
    <property type="entry name" value="Heme-degrading_MO"/>
</dbReference>
<dbReference type="PANTHER" id="PTHR34474">
    <property type="entry name" value="SIGNAL TRANSDUCTION PROTEIN TRAP"/>
    <property type="match status" value="1"/>
</dbReference>
<dbReference type="InterPro" id="IPR011008">
    <property type="entry name" value="Dimeric_a/b-barrel"/>
</dbReference>
<keyword evidence="1" id="KW-0503">Monooxygenase</keyword>
<comment type="caution">
    <text evidence="1">The sequence shown here is derived from an EMBL/GenBank/DDBJ whole genome shotgun (WGS) entry which is preliminary data.</text>
</comment>
<organism evidence="1 2">
    <name type="scientific">Siminovitchia thermophila</name>
    <dbReference type="NCBI Taxonomy" id="1245522"/>
    <lineage>
        <taxon>Bacteria</taxon>
        <taxon>Bacillati</taxon>
        <taxon>Bacillota</taxon>
        <taxon>Bacilli</taxon>
        <taxon>Bacillales</taxon>
        <taxon>Bacillaceae</taxon>
        <taxon>Siminovitchia</taxon>
    </lineage>
</organism>
<dbReference type="Proteomes" id="UP000823485">
    <property type="component" value="Unassembled WGS sequence"/>
</dbReference>
<protein>
    <submittedName>
        <fullName evidence="1">Heme-degrading monooxygenase HmoA</fullName>
    </submittedName>
</protein>
<dbReference type="PANTHER" id="PTHR34474:SF2">
    <property type="entry name" value="SIGNAL TRANSDUCTION PROTEIN TRAP"/>
    <property type="match status" value="1"/>
</dbReference>
<accession>A0ABS2R630</accession>
<sequence>MYTYITTGTYYFMKKIADQYPNETMILMVSPVTVQLWHETDGATIFKSPRKYEVIHSSGTWAEKGFVACHHIPVRDEGRPVFEYDFIESVKNVEQFPGLIVMRVLRPLSSDTYITMTMWNDKKAYNDWKDDLKQQIDLKIVKNTGIFAGPSYISTFAVGEEEDQE</sequence>
<dbReference type="EMBL" id="JAFBFH010000012">
    <property type="protein sequence ID" value="MBM7715064.1"/>
    <property type="molecule type" value="Genomic_DNA"/>
</dbReference>